<accession>A0ABU6CVA9</accession>
<dbReference type="RefSeq" id="WP_324693872.1">
    <property type="nucleotide sequence ID" value="NZ_JAYMYJ010000046.1"/>
</dbReference>
<dbReference type="Proteomes" id="UP001308005">
    <property type="component" value="Unassembled WGS sequence"/>
</dbReference>
<evidence type="ECO:0000313" key="2">
    <source>
        <dbReference type="EMBL" id="MEB4590526.1"/>
    </source>
</evidence>
<sequence>MEHENNIIELNRKNRTPETAVLGEKTYRTPTAPENGGLDCSCTFTHDEELDNTELDYSLFVDLLADEKGRKAAMEVIKSPDGRRYIVNAILTKGLEKAKTVAGINRVMRQYHSGHVIKMRAMCEAAATEETPRRFLEENIVPMLEGIGVIGRNGERSAYWQPWDKLEHKTTIKERVMKAIQREPHQLEAIAAANSAYSAIKKLKQLQRENAALERQKQEYARMTANKQRLSDMAAQHPEQQTLWGKVSQNPGALLLIGAMGAGLLVSAVGGQHANDKPMPTVQAAMQADMPQPDAGAVAAWETEQVRKQMEQENMK</sequence>
<name>A0ABU6CVA9_9GAMM</name>
<organism evidence="2 3">
    <name type="scientific">Candidatus Thiothrix phosphatis</name>
    <dbReference type="NCBI Taxonomy" id="3112415"/>
    <lineage>
        <taxon>Bacteria</taxon>
        <taxon>Pseudomonadati</taxon>
        <taxon>Pseudomonadota</taxon>
        <taxon>Gammaproteobacteria</taxon>
        <taxon>Thiotrichales</taxon>
        <taxon>Thiotrichaceae</taxon>
        <taxon>Thiothrix</taxon>
    </lineage>
</organism>
<reference evidence="3" key="1">
    <citation type="submission" date="2023-07" db="EMBL/GenBank/DDBJ databases">
        <title>The carbon used by Thiothrix.</title>
        <authorList>
            <person name="Chen L."/>
        </authorList>
    </citation>
    <scope>NUCLEOTIDE SEQUENCE [LARGE SCALE GENOMIC DNA]</scope>
</reference>
<proteinExistence type="predicted"/>
<evidence type="ECO:0000313" key="3">
    <source>
        <dbReference type="Proteomes" id="UP001308005"/>
    </source>
</evidence>
<comment type="caution">
    <text evidence="2">The sequence shown here is derived from an EMBL/GenBank/DDBJ whole genome shotgun (WGS) entry which is preliminary data.</text>
</comment>
<dbReference type="EMBL" id="JAYMYJ010000046">
    <property type="protein sequence ID" value="MEB4590526.1"/>
    <property type="molecule type" value="Genomic_DNA"/>
</dbReference>
<evidence type="ECO:0000256" key="1">
    <source>
        <dbReference type="SAM" id="Coils"/>
    </source>
</evidence>
<protein>
    <submittedName>
        <fullName evidence="2">Uncharacterized protein</fullName>
    </submittedName>
</protein>
<keyword evidence="3" id="KW-1185">Reference proteome</keyword>
<keyword evidence="1" id="KW-0175">Coiled coil</keyword>
<feature type="coiled-coil region" evidence="1">
    <location>
        <begin position="196"/>
        <end position="233"/>
    </location>
</feature>
<gene>
    <name evidence="2" type="ORF">VSS37_06005</name>
</gene>